<keyword evidence="4" id="KW-0479">Metal-binding</keyword>
<dbReference type="PROSITE" id="PS00723">
    <property type="entry name" value="POLYPRENYL_SYNTHASE_1"/>
    <property type="match status" value="1"/>
</dbReference>
<protein>
    <recommendedName>
        <fullName evidence="8">Geranylgeranyl diphosphate synthase type II</fullName>
    </recommendedName>
</protein>
<dbReference type="AlphaFoldDB" id="A0A916NNK3"/>
<dbReference type="GO" id="GO:0008299">
    <property type="term" value="P:isoprenoid biosynthetic process"/>
    <property type="evidence" value="ECO:0007669"/>
    <property type="project" value="InterPro"/>
</dbReference>
<evidence type="ECO:0000256" key="4">
    <source>
        <dbReference type="ARBA" id="ARBA00022723"/>
    </source>
</evidence>
<evidence type="ECO:0000256" key="2">
    <source>
        <dbReference type="ARBA" id="ARBA00006706"/>
    </source>
</evidence>
<dbReference type="InterPro" id="IPR033749">
    <property type="entry name" value="Polyprenyl_synt_CS"/>
</dbReference>
<organism evidence="6 7">
    <name type="scientific">Leucobacter soli</name>
    <dbReference type="NCBI Taxonomy" id="2812850"/>
    <lineage>
        <taxon>Bacteria</taxon>
        <taxon>Bacillati</taxon>
        <taxon>Actinomycetota</taxon>
        <taxon>Actinomycetes</taxon>
        <taxon>Micrococcales</taxon>
        <taxon>Microbacteriaceae</taxon>
        <taxon>Leucobacter</taxon>
    </lineage>
</organism>
<proteinExistence type="inferred from homology"/>
<name>A0A916NNK3_9MICO</name>
<reference evidence="6" key="1">
    <citation type="submission" date="2021-06" db="EMBL/GenBank/DDBJ databases">
        <authorList>
            <person name="Criscuolo A."/>
        </authorList>
    </citation>
    <scope>NUCLEOTIDE SEQUENCE</scope>
    <source>
        <strain evidence="6">CIP111803</strain>
    </source>
</reference>
<gene>
    <name evidence="6" type="ORF">LEUCIP111803_01110</name>
</gene>
<dbReference type="Proteomes" id="UP000693892">
    <property type="component" value="Unassembled WGS sequence"/>
</dbReference>
<evidence type="ECO:0000256" key="5">
    <source>
        <dbReference type="ARBA" id="ARBA00022842"/>
    </source>
</evidence>
<accession>A0A916NNK3</accession>
<dbReference type="GO" id="GO:0046872">
    <property type="term" value="F:metal ion binding"/>
    <property type="evidence" value="ECO:0007669"/>
    <property type="project" value="UniProtKB-KW"/>
</dbReference>
<keyword evidence="7" id="KW-1185">Reference proteome</keyword>
<evidence type="ECO:0000313" key="6">
    <source>
        <dbReference type="EMBL" id="CAG7608381.1"/>
    </source>
</evidence>
<dbReference type="RefSeq" id="WP_218114778.1">
    <property type="nucleotide sequence ID" value="NZ_JBHSRW010000021.1"/>
</dbReference>
<evidence type="ECO:0000256" key="1">
    <source>
        <dbReference type="ARBA" id="ARBA00001946"/>
    </source>
</evidence>
<dbReference type="Pfam" id="PF00348">
    <property type="entry name" value="polyprenyl_synt"/>
    <property type="match status" value="1"/>
</dbReference>
<dbReference type="CDD" id="cd00685">
    <property type="entry name" value="Trans_IPPS_HT"/>
    <property type="match status" value="1"/>
</dbReference>
<dbReference type="PANTHER" id="PTHR12001:SF85">
    <property type="entry name" value="SHORT CHAIN ISOPRENYL DIPHOSPHATE SYNTHASE"/>
    <property type="match status" value="1"/>
</dbReference>
<comment type="similarity">
    <text evidence="2">Belongs to the FPP/GGPP synthase family.</text>
</comment>
<evidence type="ECO:0000256" key="3">
    <source>
        <dbReference type="ARBA" id="ARBA00022679"/>
    </source>
</evidence>
<evidence type="ECO:0008006" key="8">
    <source>
        <dbReference type="Google" id="ProtNLM"/>
    </source>
</evidence>
<sequence>MTTTVWTRDDLRLEVEQELRELLARSESAAESYGPEFARLWALASNHVGRGKLVRPLLLLETYDALRAASAPSPIRSETVRIAAAIEVLHYSFLLHDDVIDGDLFRRGRLNLIGELGEASPCVSRPGDGRHWAQTGGILAGDLMLSCAHQLFARADLPVEQRIRLLDLLEHTVFETTAGEFVDVGLSDGLIGPDLATVLAMTGRKTATYSFELPLRAAAILAGASLELEQRLREAGWYLGLAYQLQDDLLSTFGDAEVHGKDAFSDLREGKQTAIVCFARLCGEWSGIETELSEAAYSIAAAQSVRRRLRACGAEAFVQNLVSDQMTAFRNLLANESEIIPDGVQRVLLALQARLDGRAS</sequence>
<dbReference type="InterPro" id="IPR000092">
    <property type="entry name" value="Polyprenyl_synt"/>
</dbReference>
<keyword evidence="5" id="KW-0460">Magnesium</keyword>
<comment type="cofactor">
    <cofactor evidence="1">
        <name>Mg(2+)</name>
        <dbReference type="ChEBI" id="CHEBI:18420"/>
    </cofactor>
</comment>
<keyword evidence="3" id="KW-0808">Transferase</keyword>
<dbReference type="GO" id="GO:0004659">
    <property type="term" value="F:prenyltransferase activity"/>
    <property type="evidence" value="ECO:0007669"/>
    <property type="project" value="InterPro"/>
</dbReference>
<dbReference type="PANTHER" id="PTHR12001">
    <property type="entry name" value="GERANYLGERANYL PYROPHOSPHATE SYNTHASE"/>
    <property type="match status" value="1"/>
</dbReference>
<dbReference type="EMBL" id="CAJVAP010000010">
    <property type="protein sequence ID" value="CAG7608381.1"/>
    <property type="molecule type" value="Genomic_DNA"/>
</dbReference>
<evidence type="ECO:0000313" key="7">
    <source>
        <dbReference type="Proteomes" id="UP000693892"/>
    </source>
</evidence>
<comment type="caution">
    <text evidence="6">The sequence shown here is derived from an EMBL/GenBank/DDBJ whole genome shotgun (WGS) entry which is preliminary data.</text>
</comment>
<dbReference type="SFLD" id="SFLDS00005">
    <property type="entry name" value="Isoprenoid_Synthase_Type_I"/>
    <property type="match status" value="1"/>
</dbReference>